<dbReference type="EMBL" id="FKBS01000029">
    <property type="protein sequence ID" value="SAI58946.1"/>
    <property type="molecule type" value="Genomic_DNA"/>
</dbReference>
<sequence length="503" mass="55764">MSRYVPQVRSGLLLPQRLSAQMNSAYEGGSASGSRVRNWNPSGAGPNAAATQSLGLMRRRARDATRNDPWAHTAESRWNSNVVGTGIQPHPQHPDPTVRKALKTLFADWVSQADADDRLDFYGLQSLAVRAIFTDGETLTRMRLRRPQDGLVVPLQLQALEGDYLPIGLTQQAAGGNEVIDGVEFNQIGKRVRYHLYRSHPGEYGRGWRGAETTPVPADQVVHAYPVLRAGQVRGVTALASVLLRLKSIDNLDDAVMYRQEVSNLFAGFVTRPVESGLPPDPLNQAPYGVDVDGTPMVSLEPGTMQELEPGQEVTFSAPPDAGANYGEFMRQQLMAAFASTGIPYEIAAGDLRGVSDRTLRVIVNEFHRLVEQFQWHCVIHQWCRPIWAAWLDALMLSGRFPMPDFYRNRHLYLRVQWVPQGWPYFNPTQDIEAKRNQVRAGFTSRAAVVLAQGDDPDQLVEEIAAEQDEADRRGFVFDSDPRRTDRSGGQVDAPSDPGDGAV</sequence>
<dbReference type="InterPro" id="IPR006429">
    <property type="entry name" value="Phage_lambda_portal"/>
</dbReference>
<reference evidence="2 3" key="1">
    <citation type="submission" date="2016-03" db="EMBL/GenBank/DDBJ databases">
        <authorList>
            <consortium name="Pathogen Informatics"/>
        </authorList>
    </citation>
    <scope>NUCLEOTIDE SEQUENCE [LARGE SCALE GENOMIC DNA]</scope>
    <source>
        <strain evidence="2 3">NCTC13364</strain>
    </source>
</reference>
<feature type="compositionally biased region" description="Polar residues" evidence="1">
    <location>
        <begin position="32"/>
        <end position="41"/>
    </location>
</feature>
<dbReference type="NCBIfam" id="TIGR01539">
    <property type="entry name" value="portal_lambda"/>
    <property type="match status" value="1"/>
</dbReference>
<evidence type="ECO:0000256" key="1">
    <source>
        <dbReference type="SAM" id="MobiDB-lite"/>
    </source>
</evidence>
<organism evidence="2 3">
    <name type="scientific">Bordetella ansorpii</name>
    <dbReference type="NCBI Taxonomy" id="288768"/>
    <lineage>
        <taxon>Bacteria</taxon>
        <taxon>Pseudomonadati</taxon>
        <taxon>Pseudomonadota</taxon>
        <taxon>Betaproteobacteria</taxon>
        <taxon>Burkholderiales</taxon>
        <taxon>Alcaligenaceae</taxon>
        <taxon>Bordetella</taxon>
    </lineage>
</organism>
<proteinExistence type="predicted"/>
<dbReference type="RefSeq" id="WP_066420885.1">
    <property type="nucleotide sequence ID" value="NZ_FKBS01000029.1"/>
</dbReference>
<feature type="compositionally biased region" description="Basic and acidic residues" evidence="1">
    <location>
        <begin position="471"/>
        <end position="487"/>
    </location>
</feature>
<dbReference type="Proteomes" id="UP000077037">
    <property type="component" value="Unassembled WGS sequence"/>
</dbReference>
<accession>A0A157RM56</accession>
<dbReference type="GO" id="GO:0005198">
    <property type="term" value="F:structural molecule activity"/>
    <property type="evidence" value="ECO:0007669"/>
    <property type="project" value="InterPro"/>
</dbReference>
<dbReference type="GO" id="GO:0019068">
    <property type="term" value="P:virion assembly"/>
    <property type="evidence" value="ECO:0007669"/>
    <property type="project" value="InterPro"/>
</dbReference>
<feature type="region of interest" description="Disordered" evidence="1">
    <location>
        <begin position="25"/>
        <end position="50"/>
    </location>
</feature>
<evidence type="ECO:0000313" key="3">
    <source>
        <dbReference type="Proteomes" id="UP000077037"/>
    </source>
</evidence>
<gene>
    <name evidence="2" type="ORF">SAMEA1982600_05186</name>
</gene>
<dbReference type="OrthoDB" id="622132at2"/>
<feature type="region of interest" description="Disordered" evidence="1">
    <location>
        <begin position="467"/>
        <end position="503"/>
    </location>
</feature>
<dbReference type="Pfam" id="PF05136">
    <property type="entry name" value="Phage_portal_2"/>
    <property type="match status" value="1"/>
</dbReference>
<protein>
    <submittedName>
        <fullName evidence="2">Phage portal protein, lambda family</fullName>
    </submittedName>
</protein>
<evidence type="ECO:0000313" key="2">
    <source>
        <dbReference type="EMBL" id="SAI58946.1"/>
    </source>
</evidence>
<dbReference type="AlphaFoldDB" id="A0A157RM56"/>
<name>A0A157RM56_9BORD</name>